<dbReference type="CTD" id="9788"/>
<feature type="region of interest" description="Disordered" evidence="1">
    <location>
        <begin position="634"/>
        <end position="655"/>
    </location>
</feature>
<feature type="region of interest" description="Disordered" evidence="1">
    <location>
        <begin position="795"/>
        <end position="869"/>
    </location>
</feature>
<dbReference type="GO" id="GO:0030031">
    <property type="term" value="P:cell projection assembly"/>
    <property type="evidence" value="ECO:0007669"/>
    <property type="project" value="TreeGrafter"/>
</dbReference>
<feature type="compositionally biased region" description="Polar residues" evidence="1">
    <location>
        <begin position="432"/>
        <end position="448"/>
    </location>
</feature>
<dbReference type="GO" id="GO:0015629">
    <property type="term" value="C:actin cytoskeleton"/>
    <property type="evidence" value="ECO:0007669"/>
    <property type="project" value="TreeGrafter"/>
</dbReference>
<feature type="domain" description="IMD" evidence="2">
    <location>
        <begin position="1"/>
        <end position="250"/>
    </location>
</feature>
<dbReference type="CDD" id="cd07643">
    <property type="entry name" value="I-BAR_IMD_MIM"/>
    <property type="match status" value="1"/>
</dbReference>
<dbReference type="Proteomes" id="UP000694389">
    <property type="component" value="Unassembled WGS sequence"/>
</dbReference>
<gene>
    <name evidence="3" type="primary">mtss1</name>
</gene>
<dbReference type="RefSeq" id="XP_051269748.1">
    <property type="nucleotide sequence ID" value="XM_051413788.1"/>
</dbReference>
<organism evidence="3 4">
    <name type="scientific">Dicentrarchus labrax</name>
    <name type="common">European seabass</name>
    <name type="synonym">Morone labrax</name>
    <dbReference type="NCBI Taxonomy" id="13489"/>
    <lineage>
        <taxon>Eukaryota</taxon>
        <taxon>Metazoa</taxon>
        <taxon>Chordata</taxon>
        <taxon>Craniata</taxon>
        <taxon>Vertebrata</taxon>
        <taxon>Euteleostomi</taxon>
        <taxon>Actinopterygii</taxon>
        <taxon>Neopterygii</taxon>
        <taxon>Teleostei</taxon>
        <taxon>Neoteleostei</taxon>
        <taxon>Acanthomorphata</taxon>
        <taxon>Eupercaria</taxon>
        <taxon>Moronidae</taxon>
        <taxon>Dicentrarchus</taxon>
    </lineage>
</organism>
<dbReference type="Pfam" id="PF08397">
    <property type="entry name" value="IMD"/>
    <property type="match status" value="1"/>
</dbReference>
<feature type="region of interest" description="Disordered" evidence="1">
    <location>
        <begin position="756"/>
        <end position="777"/>
    </location>
</feature>
<reference evidence="3" key="1">
    <citation type="submission" date="2025-08" db="UniProtKB">
        <authorList>
            <consortium name="Ensembl"/>
        </authorList>
    </citation>
    <scope>IDENTIFICATION</scope>
</reference>
<evidence type="ECO:0000256" key="1">
    <source>
        <dbReference type="SAM" id="MobiDB-lite"/>
    </source>
</evidence>
<dbReference type="PANTHER" id="PTHR15708">
    <property type="entry name" value="ACTIN BUNDLING/MISSING IN METASTASIS-RELATED"/>
    <property type="match status" value="1"/>
</dbReference>
<proteinExistence type="predicted"/>
<dbReference type="Ensembl" id="ENSDLAT00005023067.2">
    <property type="protein sequence ID" value="ENSDLAP00005021555.2"/>
    <property type="gene ID" value="ENSDLAG00005009956.2"/>
</dbReference>
<reference evidence="3" key="2">
    <citation type="submission" date="2025-09" db="UniProtKB">
        <authorList>
            <consortium name="Ensembl"/>
        </authorList>
    </citation>
    <scope>IDENTIFICATION</scope>
</reference>
<dbReference type="SUPFAM" id="SSF103657">
    <property type="entry name" value="BAR/IMD domain-like"/>
    <property type="match status" value="1"/>
</dbReference>
<dbReference type="PROSITE" id="PS51338">
    <property type="entry name" value="IMD"/>
    <property type="match status" value="1"/>
</dbReference>
<dbReference type="InterPro" id="IPR027267">
    <property type="entry name" value="AH/BAR_dom_sf"/>
</dbReference>
<dbReference type="InterPro" id="IPR030127">
    <property type="entry name" value="MTSS1/MTSS2"/>
</dbReference>
<evidence type="ECO:0000259" key="2">
    <source>
        <dbReference type="PROSITE" id="PS51338"/>
    </source>
</evidence>
<dbReference type="OrthoDB" id="10061327at2759"/>
<dbReference type="GO" id="GO:0009898">
    <property type="term" value="C:cytoplasmic side of plasma membrane"/>
    <property type="evidence" value="ECO:0007669"/>
    <property type="project" value="TreeGrafter"/>
</dbReference>
<dbReference type="AlphaFoldDB" id="A0A8C4ERZ3"/>
<dbReference type="GeneID" id="127371125"/>
<feature type="region of interest" description="Disordered" evidence="1">
    <location>
        <begin position="341"/>
        <end position="362"/>
    </location>
</feature>
<dbReference type="GO" id="GO:0005543">
    <property type="term" value="F:phospholipid binding"/>
    <property type="evidence" value="ECO:0007669"/>
    <property type="project" value="TreeGrafter"/>
</dbReference>
<name>A0A8C4ERZ3_DICLA</name>
<feature type="region of interest" description="Disordered" evidence="1">
    <location>
        <begin position="385"/>
        <end position="404"/>
    </location>
</feature>
<accession>A0A8C4ERZ3</accession>
<feature type="compositionally biased region" description="Basic residues" evidence="1">
    <location>
        <begin position="343"/>
        <end position="354"/>
    </location>
</feature>
<dbReference type="GO" id="GO:0007009">
    <property type="term" value="P:plasma membrane organization"/>
    <property type="evidence" value="ECO:0007669"/>
    <property type="project" value="InterPro"/>
</dbReference>
<feature type="region of interest" description="Disordered" evidence="1">
    <location>
        <begin position="539"/>
        <end position="565"/>
    </location>
</feature>
<keyword evidence="4" id="KW-1185">Reference proteome</keyword>
<dbReference type="GeneTree" id="ENSGT00950000183156"/>
<evidence type="ECO:0000313" key="3">
    <source>
        <dbReference type="Ensembl" id="ENSDLAP00005021555.2"/>
    </source>
</evidence>
<dbReference type="PANTHER" id="PTHR15708:SF14">
    <property type="entry name" value="METASTASIS SUPPRESSOR 1 ISOFORM X1"/>
    <property type="match status" value="1"/>
</dbReference>
<sequence length="869" mass="96318">MDAGIEKECSALGGLFQLIMNDMKASYPTWEDFVTKGAKLQSQLRTTIVVTGAFLDAFQKVADMATGTRGATKDIGSALTRMCMRHRSIESKLKLFTTALSESLITPLELKMEEWKKVASQLDKDHAKEYKKARADIKKKSSDTIKLQKKVKKGKDEARGQLDSALQDVNVRYAVLEDTEKRAVCRALIEERARYCSFVGMLKPVLDHEINMLGEVTHLQTILEDLTNLTAEPNKLPPASEQVILDLKGSDFNYTYQTPPASPSNTLSRKSSISSNYQSGSVRHVPSLDSISCAVDGVHIQRCSSPYLLIGCDETGRSLSEGNSPSRLGRQGSRGRYGYAAGHGHHPALSHRVSRRDMTTDAVGSTNQLAAAGSGGAENGMLAPPHNAYTHHGERARAMSASGKSCSARDQLALTLGALNSDGQRSSRDSLHCSSGYSTQTTTPSCSEDTIHTHTVKRDPPLYVDYESISLHGDADSISLHHLSHGNNQSDFDKSSTIPRNSDLSFQYRKFAQSKRPSSTVSLLAEPELMGRSVHQLPSHTATIRRKPSSKPAYRRGTISGGVPIPISTPQVPLKAFAGNGGSDENVFTAPAAVGAGGLGYSKLCTSTQSLSALPPSSSSPYYQLVPGQMPIPVPVPTVPSLPPEGSSAKQQQQRQYQQQLQQQQQINQQLNHQQQRSQLQQQQQQQHYQQQFQEQQQLQLQQLQQHQQQQHQQQQQQLQQQFQQQQQQYQQQQQQLQQQFQHQQSLLQQPQQLQNQQGQYQQQDQHQQHLNQHQQQLSQQQKQLLFQQQQQQQAQLQASASQGEPSSLGHSAHYQPQAPPPCSQDQNPEQLVQAEGGDMLTKIRGVKLKRTLTNDRSAPLLPPPTNHK</sequence>
<dbReference type="GO" id="GO:0003779">
    <property type="term" value="F:actin binding"/>
    <property type="evidence" value="ECO:0007669"/>
    <property type="project" value="InterPro"/>
</dbReference>
<protein>
    <submittedName>
        <fullName evidence="3">MTSS I-BAR domain containing 1</fullName>
    </submittedName>
</protein>
<feature type="region of interest" description="Disordered" evidence="1">
    <location>
        <begin position="419"/>
        <end position="453"/>
    </location>
</feature>
<dbReference type="Gene3D" id="1.20.1270.60">
    <property type="entry name" value="Arfaptin homology (AH) domain/BAR domain"/>
    <property type="match status" value="1"/>
</dbReference>
<feature type="compositionally biased region" description="Pro residues" evidence="1">
    <location>
        <begin position="634"/>
        <end position="643"/>
    </location>
</feature>
<dbReference type="OMA" id="YGCDEGG"/>
<feature type="compositionally biased region" description="Polar residues" evidence="1">
    <location>
        <begin position="799"/>
        <end position="810"/>
    </location>
</feature>
<dbReference type="InterPro" id="IPR013606">
    <property type="entry name" value="I-BAR_dom"/>
</dbReference>
<evidence type="ECO:0000313" key="4">
    <source>
        <dbReference type="Proteomes" id="UP000694389"/>
    </source>
</evidence>